<evidence type="ECO:0000256" key="3">
    <source>
        <dbReference type="ARBA" id="ARBA00023002"/>
    </source>
</evidence>
<dbReference type="EMBL" id="FNZN01000006">
    <property type="protein sequence ID" value="SEL83969.1"/>
    <property type="molecule type" value="Genomic_DNA"/>
</dbReference>
<dbReference type="InterPro" id="IPR000415">
    <property type="entry name" value="Nitroreductase-like"/>
</dbReference>
<keyword evidence="1" id="KW-0285">Flavoprotein</keyword>
<keyword evidence="2" id="KW-0288">FMN</keyword>
<keyword evidence="6" id="KW-1185">Reference proteome</keyword>
<dbReference type="AlphaFoldDB" id="A0A1H7THL0"/>
<dbReference type="Proteomes" id="UP000198990">
    <property type="component" value="Unassembled WGS sequence"/>
</dbReference>
<dbReference type="GO" id="GO:0016491">
    <property type="term" value="F:oxidoreductase activity"/>
    <property type="evidence" value="ECO:0007669"/>
    <property type="project" value="UniProtKB-KW"/>
</dbReference>
<dbReference type="STRING" id="228957.SAMN04488008_10628"/>
<dbReference type="InterPro" id="IPR050627">
    <property type="entry name" value="Nitroreductase/BluB"/>
</dbReference>
<proteinExistence type="predicted"/>
<dbReference type="Gene3D" id="3.40.109.10">
    <property type="entry name" value="NADH Oxidase"/>
    <property type="match status" value="1"/>
</dbReference>
<reference evidence="6" key="1">
    <citation type="submission" date="2016-10" db="EMBL/GenBank/DDBJ databases">
        <authorList>
            <person name="Varghese N."/>
            <person name="Submissions S."/>
        </authorList>
    </citation>
    <scope>NUCLEOTIDE SEQUENCE [LARGE SCALE GENOMIC DNA]</scope>
    <source>
        <strain evidence="6">DSM 16471</strain>
    </source>
</reference>
<name>A0A1H7THL0_9FLAO</name>
<dbReference type="RefSeq" id="WP_218144568.1">
    <property type="nucleotide sequence ID" value="NZ_FNZN01000006.1"/>
</dbReference>
<evidence type="ECO:0000256" key="2">
    <source>
        <dbReference type="ARBA" id="ARBA00022643"/>
    </source>
</evidence>
<sequence>MNNIWRNFIRPIFRGLYRNTQGLLGFLYDYRRFVLYSGWKENLYDSQIRNYNLAMAYHGLEKSLSYKKRNKKSGWSNARRVYERLKKAHETGHFGYHDIASSQVLSKFLTLPENIENKQSKEMLDFINDLGLVSDEDHGSINLSFEEITLGKLNKPEMFFLSRYSLREYSSNGKVDLRTVERVVRMAMKTPSVCNRQEWHVYHTDDRSIMDTTLSYQNGNKPFGNKIPNLFIVSVDLKAFFSGFEHYQHWIDGGLFSMSLIYALHSLGIASCPLNWSQTPKADKAIRKAIEIQDNHTIIMMIGFGYPDGKNKVCSSTRRPLEEVLTNLQNR</sequence>
<dbReference type="PANTHER" id="PTHR23026">
    <property type="entry name" value="NADPH NITROREDUCTASE"/>
    <property type="match status" value="1"/>
</dbReference>
<evidence type="ECO:0000256" key="1">
    <source>
        <dbReference type="ARBA" id="ARBA00022630"/>
    </source>
</evidence>
<protein>
    <submittedName>
        <fullName evidence="5">Nitroreductase</fullName>
    </submittedName>
</protein>
<dbReference type="SUPFAM" id="SSF55469">
    <property type="entry name" value="FMN-dependent nitroreductase-like"/>
    <property type="match status" value="1"/>
</dbReference>
<evidence type="ECO:0000313" key="6">
    <source>
        <dbReference type="Proteomes" id="UP000198990"/>
    </source>
</evidence>
<dbReference type="InterPro" id="IPR029479">
    <property type="entry name" value="Nitroreductase"/>
</dbReference>
<accession>A0A1H7THL0</accession>
<dbReference type="Pfam" id="PF00881">
    <property type="entry name" value="Nitroreductase"/>
    <property type="match status" value="1"/>
</dbReference>
<dbReference type="PANTHER" id="PTHR23026:SF90">
    <property type="entry name" value="IODOTYROSINE DEIODINASE 1"/>
    <property type="match status" value="1"/>
</dbReference>
<evidence type="ECO:0000259" key="4">
    <source>
        <dbReference type="Pfam" id="PF00881"/>
    </source>
</evidence>
<gene>
    <name evidence="5" type="ORF">SAMN04488008_10628</name>
</gene>
<feature type="domain" description="Nitroreductase" evidence="4">
    <location>
        <begin position="162"/>
        <end position="209"/>
    </location>
</feature>
<evidence type="ECO:0000313" key="5">
    <source>
        <dbReference type="EMBL" id="SEL83969.1"/>
    </source>
</evidence>
<keyword evidence="3" id="KW-0560">Oxidoreductase</keyword>
<organism evidence="5 6">
    <name type="scientific">Maribacter orientalis</name>
    <dbReference type="NCBI Taxonomy" id="228957"/>
    <lineage>
        <taxon>Bacteria</taxon>
        <taxon>Pseudomonadati</taxon>
        <taxon>Bacteroidota</taxon>
        <taxon>Flavobacteriia</taxon>
        <taxon>Flavobacteriales</taxon>
        <taxon>Flavobacteriaceae</taxon>
        <taxon>Maribacter</taxon>
    </lineage>
</organism>